<dbReference type="CDD" id="cd02440">
    <property type="entry name" value="AdoMet_MTases"/>
    <property type="match status" value="1"/>
</dbReference>
<dbReference type="PIRSF" id="PIRSF005739">
    <property type="entry name" value="O-mtase"/>
    <property type="match status" value="1"/>
</dbReference>
<evidence type="ECO:0000313" key="7">
    <source>
        <dbReference type="Proteomes" id="UP001055940"/>
    </source>
</evidence>
<dbReference type="InterPro" id="IPR036388">
    <property type="entry name" value="WH-like_DNA-bd_sf"/>
</dbReference>
<dbReference type="Gene3D" id="1.10.10.10">
    <property type="entry name" value="Winged helix-like DNA-binding domain superfamily/Winged helix DNA-binding domain"/>
    <property type="match status" value="1"/>
</dbReference>
<dbReference type="PANTHER" id="PTHR43712">
    <property type="entry name" value="PUTATIVE (AFU_ORTHOLOGUE AFUA_4G14580)-RELATED"/>
    <property type="match status" value="1"/>
</dbReference>
<feature type="domain" description="O-methyltransferase dimerisation" evidence="5">
    <location>
        <begin position="30"/>
        <end position="95"/>
    </location>
</feature>
<dbReference type="Gene3D" id="1.10.287.1350">
    <property type="match status" value="1"/>
</dbReference>
<accession>A0ABY5DCP5</accession>
<dbReference type="InterPro" id="IPR001077">
    <property type="entry name" value="COMT_C"/>
</dbReference>
<protein>
    <submittedName>
        <fullName evidence="6">Carminomycin 4-O-methyltransferase</fullName>
    </submittedName>
</protein>
<dbReference type="SUPFAM" id="SSF53335">
    <property type="entry name" value="S-adenosyl-L-methionine-dependent methyltransferases"/>
    <property type="match status" value="1"/>
</dbReference>
<dbReference type="Proteomes" id="UP001055940">
    <property type="component" value="Chromosome"/>
</dbReference>
<reference evidence="6" key="1">
    <citation type="submission" date="2022-06" db="EMBL/GenBank/DDBJ databases">
        <authorList>
            <person name="Ping M."/>
        </authorList>
    </citation>
    <scope>NUCLEOTIDE SEQUENCE</scope>
    <source>
        <strain evidence="6">JCM11759T</strain>
    </source>
</reference>
<dbReference type="Pfam" id="PF00891">
    <property type="entry name" value="Methyltransf_2"/>
    <property type="match status" value="1"/>
</dbReference>
<evidence type="ECO:0000256" key="1">
    <source>
        <dbReference type="ARBA" id="ARBA00022603"/>
    </source>
</evidence>
<proteinExistence type="predicted"/>
<dbReference type="Gene3D" id="3.40.50.150">
    <property type="entry name" value="Vaccinia Virus protein VP39"/>
    <property type="match status" value="1"/>
</dbReference>
<evidence type="ECO:0000256" key="2">
    <source>
        <dbReference type="ARBA" id="ARBA00022679"/>
    </source>
</evidence>
<evidence type="ECO:0000259" key="5">
    <source>
        <dbReference type="Pfam" id="PF08100"/>
    </source>
</evidence>
<dbReference type="PANTHER" id="PTHR43712:SF2">
    <property type="entry name" value="O-METHYLTRANSFERASE CICE"/>
    <property type="match status" value="1"/>
</dbReference>
<dbReference type="InterPro" id="IPR016461">
    <property type="entry name" value="COMT-like"/>
</dbReference>
<dbReference type="InterPro" id="IPR029063">
    <property type="entry name" value="SAM-dependent_MTases_sf"/>
</dbReference>
<sequence>MGAVAEERGEHRDGEEAREAAARVWAKASLVTPMAIRAVATLRVADHLAEGPRTAQELGEAVGARPEALARVLRHLVGEGLFTLEGDRFSLTGTGAALRSDHPYSRVGWFAADSAHGRADLCLAELTEALRTGEPAYGLHFGGSTFWDDLSADPDLSASFDDIMGARMAAQARILAGMYEWQALEHVVDVGGGDGTLLRTLLERFSRPRGTVVDLPGPVAAARETFRRASLADRAGAVEGSFFDPLPEGGDAYLLCWVLHDWDDASARTILRRCAEAAGPTGTVLVAEYGGGAEMSELDVRMLAYFNGRERDGEELAALAAEAGLSIAGDHESHGIRLLEFTVGHPM</sequence>
<dbReference type="PROSITE" id="PS51683">
    <property type="entry name" value="SAM_OMT_II"/>
    <property type="match status" value="1"/>
</dbReference>
<evidence type="ECO:0000256" key="3">
    <source>
        <dbReference type="ARBA" id="ARBA00022691"/>
    </source>
</evidence>
<keyword evidence="3" id="KW-0949">S-adenosyl-L-methionine</keyword>
<keyword evidence="7" id="KW-1185">Reference proteome</keyword>
<dbReference type="RefSeq" id="WP_254419835.1">
    <property type="nucleotide sequence ID" value="NZ_BAAAJB010000049.1"/>
</dbReference>
<dbReference type="Pfam" id="PF08100">
    <property type="entry name" value="Dimerisation"/>
    <property type="match status" value="1"/>
</dbReference>
<dbReference type="SUPFAM" id="SSF46785">
    <property type="entry name" value="Winged helix' DNA-binding domain"/>
    <property type="match status" value="1"/>
</dbReference>
<evidence type="ECO:0000313" key="6">
    <source>
        <dbReference type="EMBL" id="USY20810.1"/>
    </source>
</evidence>
<dbReference type="InterPro" id="IPR036390">
    <property type="entry name" value="WH_DNA-bd_sf"/>
</dbReference>
<gene>
    <name evidence="6" type="ORF">NE857_03915</name>
</gene>
<feature type="domain" description="O-methyltransferase C-terminal" evidence="4">
    <location>
        <begin position="125"/>
        <end position="325"/>
    </location>
</feature>
<evidence type="ECO:0000259" key="4">
    <source>
        <dbReference type="Pfam" id="PF00891"/>
    </source>
</evidence>
<keyword evidence="1" id="KW-0489">Methyltransferase</keyword>
<dbReference type="EMBL" id="CP099837">
    <property type="protein sequence ID" value="USY20810.1"/>
    <property type="molecule type" value="Genomic_DNA"/>
</dbReference>
<keyword evidence="2" id="KW-0808">Transferase</keyword>
<organism evidence="6 7">
    <name type="scientific">Nocardiopsis exhalans</name>
    <dbReference type="NCBI Taxonomy" id="163604"/>
    <lineage>
        <taxon>Bacteria</taxon>
        <taxon>Bacillati</taxon>
        <taxon>Actinomycetota</taxon>
        <taxon>Actinomycetes</taxon>
        <taxon>Streptosporangiales</taxon>
        <taxon>Nocardiopsidaceae</taxon>
        <taxon>Nocardiopsis</taxon>
    </lineage>
</organism>
<dbReference type="InterPro" id="IPR012967">
    <property type="entry name" value="COMT_dimerisation"/>
</dbReference>
<name>A0ABY5DCP5_9ACTN</name>